<organism evidence="9 10">
    <name type="scientific">Halobacillus litoralis</name>
    <dbReference type="NCBI Taxonomy" id="45668"/>
    <lineage>
        <taxon>Bacteria</taxon>
        <taxon>Bacillati</taxon>
        <taxon>Bacillota</taxon>
        <taxon>Bacilli</taxon>
        <taxon>Bacillales</taxon>
        <taxon>Bacillaceae</taxon>
        <taxon>Halobacillus</taxon>
    </lineage>
</organism>
<evidence type="ECO:0000256" key="6">
    <source>
        <dbReference type="ARBA" id="ARBA00023136"/>
    </source>
</evidence>
<dbReference type="AlphaFoldDB" id="A0A845E022"/>
<evidence type="ECO:0000256" key="7">
    <source>
        <dbReference type="ARBA" id="ARBA00023237"/>
    </source>
</evidence>
<evidence type="ECO:0000256" key="8">
    <source>
        <dbReference type="SAM" id="MobiDB-lite"/>
    </source>
</evidence>
<protein>
    <submittedName>
        <fullName evidence="9">Uncharacterized protein</fullName>
    </submittedName>
</protein>
<dbReference type="Proteomes" id="UP000447393">
    <property type="component" value="Unassembled WGS sequence"/>
</dbReference>
<gene>
    <name evidence="9" type="ORF">GLV98_05635</name>
</gene>
<comment type="caution">
    <text evidence="9">The sequence shown here is derived from an EMBL/GenBank/DDBJ whole genome shotgun (WGS) entry which is preliminary data.</text>
</comment>
<evidence type="ECO:0000313" key="9">
    <source>
        <dbReference type="EMBL" id="MYL48955.1"/>
    </source>
</evidence>
<dbReference type="GO" id="GO:0009279">
    <property type="term" value="C:cell outer membrane"/>
    <property type="evidence" value="ECO:0007669"/>
    <property type="project" value="UniProtKB-SubCell"/>
</dbReference>
<feature type="region of interest" description="Disordered" evidence="8">
    <location>
        <begin position="1"/>
        <end position="20"/>
    </location>
</feature>
<comment type="subcellular location">
    <subcellularLocation>
        <location evidence="1">Cell envelope</location>
    </subcellularLocation>
    <subcellularLocation>
        <location evidence="2">Cell outer membrane</location>
    </subcellularLocation>
    <subcellularLocation>
        <location evidence="3">Secreted</location>
    </subcellularLocation>
</comment>
<accession>A0A845E022</accession>
<reference evidence="9 10" key="1">
    <citation type="submission" date="2019-11" db="EMBL/GenBank/DDBJ databases">
        <title>Genome sequences of 17 halophilic strains isolated from different environments.</title>
        <authorList>
            <person name="Furrow R.E."/>
        </authorList>
    </citation>
    <scope>NUCLEOTIDE SEQUENCE [LARGE SCALE GENOMIC DNA]</scope>
    <source>
        <strain evidence="9 10">22505_10_Sand</strain>
    </source>
</reference>
<keyword evidence="5" id="KW-0732">Signal</keyword>
<keyword evidence="6" id="KW-0472">Membrane</keyword>
<dbReference type="InterPro" id="IPR003368">
    <property type="entry name" value="POMP_repeat"/>
</dbReference>
<evidence type="ECO:0000256" key="1">
    <source>
        <dbReference type="ARBA" id="ARBA00004196"/>
    </source>
</evidence>
<keyword evidence="4" id="KW-0964">Secreted</keyword>
<dbReference type="EMBL" id="WMEZ01000001">
    <property type="protein sequence ID" value="MYL48955.1"/>
    <property type="molecule type" value="Genomic_DNA"/>
</dbReference>
<keyword evidence="7" id="KW-0998">Cell outer membrane</keyword>
<evidence type="ECO:0000256" key="5">
    <source>
        <dbReference type="ARBA" id="ARBA00022729"/>
    </source>
</evidence>
<evidence type="ECO:0000313" key="10">
    <source>
        <dbReference type="Proteomes" id="UP000447393"/>
    </source>
</evidence>
<name>A0A845E022_9BACI</name>
<evidence type="ECO:0000256" key="3">
    <source>
        <dbReference type="ARBA" id="ARBA00004613"/>
    </source>
</evidence>
<sequence length="20" mass="2137">MANATILFNSNQSNHGGHHS</sequence>
<dbReference type="NCBIfam" id="TIGR01376">
    <property type="entry name" value="POMP_repeat"/>
    <property type="match status" value="1"/>
</dbReference>
<dbReference type="GO" id="GO:0005576">
    <property type="term" value="C:extracellular region"/>
    <property type="evidence" value="ECO:0007669"/>
    <property type="project" value="UniProtKB-SubCell"/>
</dbReference>
<proteinExistence type="predicted"/>
<evidence type="ECO:0000256" key="4">
    <source>
        <dbReference type="ARBA" id="ARBA00022525"/>
    </source>
</evidence>
<evidence type="ECO:0000256" key="2">
    <source>
        <dbReference type="ARBA" id="ARBA00004442"/>
    </source>
</evidence>